<evidence type="ECO:0000313" key="11">
    <source>
        <dbReference type="EMBL" id="KAL0390198.1"/>
    </source>
</evidence>
<evidence type="ECO:0000256" key="2">
    <source>
        <dbReference type="ARBA" id="ARBA00003861"/>
    </source>
</evidence>
<comment type="function">
    <text evidence="2">Functions as an E3 ubiquitin ligase.</text>
</comment>
<evidence type="ECO:0000256" key="5">
    <source>
        <dbReference type="ARBA" id="ARBA00022679"/>
    </source>
</evidence>
<dbReference type="InterPro" id="IPR000719">
    <property type="entry name" value="Prot_kinase_dom"/>
</dbReference>
<dbReference type="PROSITE" id="PS51698">
    <property type="entry name" value="U_BOX"/>
    <property type="match status" value="1"/>
</dbReference>
<dbReference type="GO" id="GO:0005524">
    <property type="term" value="F:ATP binding"/>
    <property type="evidence" value="ECO:0007669"/>
    <property type="project" value="UniProtKB-UniRule"/>
</dbReference>
<evidence type="ECO:0000259" key="10">
    <source>
        <dbReference type="PROSITE" id="PS51698"/>
    </source>
</evidence>
<sequence length="819" mass="91338">MAALLTRPRPREDFLSPSAAPAFRHGFGLSVSPEAGGGGTVHVAVGSSVEKTEALLQWTISMFPGWEICLLHVHRPSPSFQLYLLKCHAVGKLPASQANPEMVAAFRKEEKAEITKLLSTYLMTCSKSRVKASIITIEANEVQKGIVNLVNLHMIRKLVVGAIPDFIKGKRSSCKACHAAKYAPSYCEMWFVNKGKLIWTRQASANSSIDLSSRHVATSSAQNLISWSLNSCQNEAEASQTDLTLSTISQCVKSTCDPLYIDSESSSRSLSSGSEYATSVEPRVSSIGSVKTVEECLCIQLSELKVEVDQSKDEKYLKLLEQKQLEAEAREVKALEMAHSREIEQRIDAEDALRITMQEQEKLLEERERITQQLQKNLRNIALLDSRAQEANRRCEEVVGELKLIQASIATLRKEKQKLQRQKIEATRWLDRWRSHEQCKNNESTFNRFRGEVAELPEFLLSDLEAATCNFSESFMIGKGGNGIVYKGEILDKTVAIKKLHSYNMQKQIEFDEAVQVLGKLHHPHLVDLVGVCPESWLLVYEYLPGGSLQNYLFNNNNISSLNWKSRAQILADIASGLLFLHSRGPKRIVHGNLKPENLLLDSGIRCKISDYADHMLTANQTLRCPSFRRCTGSTGVSLYTDPESHRTGAVSHKSDIYSFGVVILQLVTGKTHGGLVGEVKRALSNGKVASILDLSAGEWSGYVARRLVDLGLQCCELNGRERPELTPSLVKELEHMPFLEEQTVPSFFLCPILREIMHDPQVAADGFTYEGEALRGWLENGHETSPMTNLKLSPLNLTPNHSLRLAIQDWVANLKITS</sequence>
<name>A0AAW2SEQ3_9LAMI</name>
<reference evidence="11" key="1">
    <citation type="submission" date="2020-06" db="EMBL/GenBank/DDBJ databases">
        <authorList>
            <person name="Li T."/>
            <person name="Hu X."/>
            <person name="Zhang T."/>
            <person name="Song X."/>
            <person name="Zhang H."/>
            <person name="Dai N."/>
            <person name="Sheng W."/>
            <person name="Hou X."/>
            <person name="Wei L."/>
        </authorList>
    </citation>
    <scope>NUCLEOTIDE SEQUENCE</scope>
    <source>
        <strain evidence="11">KEN8</strain>
        <tissue evidence="11">Leaf</tissue>
    </source>
</reference>
<dbReference type="EMBL" id="JACGWM010000002">
    <property type="protein sequence ID" value="KAL0390198.1"/>
    <property type="molecule type" value="Genomic_DNA"/>
</dbReference>
<dbReference type="InterPro" id="IPR003613">
    <property type="entry name" value="Ubox_domain"/>
</dbReference>
<gene>
    <name evidence="11" type="ORF">Scaly_0376900</name>
</gene>
<dbReference type="Gene3D" id="3.30.200.20">
    <property type="entry name" value="Phosphorylase Kinase, domain 1"/>
    <property type="match status" value="1"/>
</dbReference>
<keyword evidence="6" id="KW-0833">Ubl conjugation pathway</keyword>
<dbReference type="CDD" id="cd16655">
    <property type="entry name" value="RING-Ubox_WDSUB1-like"/>
    <property type="match status" value="1"/>
</dbReference>
<accession>A0AAW2SEQ3</accession>
<proteinExistence type="predicted"/>
<dbReference type="EC" id="2.3.2.27" evidence="4"/>
<dbReference type="GO" id="GO:0016567">
    <property type="term" value="P:protein ubiquitination"/>
    <property type="evidence" value="ECO:0007669"/>
    <property type="project" value="InterPro"/>
</dbReference>
<evidence type="ECO:0000256" key="3">
    <source>
        <dbReference type="ARBA" id="ARBA00004906"/>
    </source>
</evidence>
<dbReference type="CDD" id="cd01989">
    <property type="entry name" value="USP_STK_Ubox_N"/>
    <property type="match status" value="1"/>
</dbReference>
<organism evidence="11">
    <name type="scientific">Sesamum calycinum</name>
    <dbReference type="NCBI Taxonomy" id="2727403"/>
    <lineage>
        <taxon>Eukaryota</taxon>
        <taxon>Viridiplantae</taxon>
        <taxon>Streptophyta</taxon>
        <taxon>Embryophyta</taxon>
        <taxon>Tracheophyta</taxon>
        <taxon>Spermatophyta</taxon>
        <taxon>Magnoliopsida</taxon>
        <taxon>eudicotyledons</taxon>
        <taxon>Gunneridae</taxon>
        <taxon>Pentapetalae</taxon>
        <taxon>asterids</taxon>
        <taxon>lamiids</taxon>
        <taxon>Lamiales</taxon>
        <taxon>Pedaliaceae</taxon>
        <taxon>Sesamum</taxon>
    </lineage>
</organism>
<dbReference type="Gene3D" id="1.10.510.10">
    <property type="entry name" value="Transferase(Phosphotransferase) domain 1"/>
    <property type="match status" value="1"/>
</dbReference>
<reference evidence="11" key="2">
    <citation type="journal article" date="2024" name="Plant">
        <title>Genomic evolution and insights into agronomic trait innovations of Sesamum species.</title>
        <authorList>
            <person name="Miao H."/>
            <person name="Wang L."/>
            <person name="Qu L."/>
            <person name="Liu H."/>
            <person name="Sun Y."/>
            <person name="Le M."/>
            <person name="Wang Q."/>
            <person name="Wei S."/>
            <person name="Zheng Y."/>
            <person name="Lin W."/>
            <person name="Duan Y."/>
            <person name="Cao H."/>
            <person name="Xiong S."/>
            <person name="Wang X."/>
            <person name="Wei L."/>
            <person name="Li C."/>
            <person name="Ma Q."/>
            <person name="Ju M."/>
            <person name="Zhao R."/>
            <person name="Li G."/>
            <person name="Mu C."/>
            <person name="Tian Q."/>
            <person name="Mei H."/>
            <person name="Zhang T."/>
            <person name="Gao T."/>
            <person name="Zhang H."/>
        </authorList>
    </citation>
    <scope>NUCLEOTIDE SEQUENCE</scope>
    <source>
        <strain evidence="11">KEN8</strain>
    </source>
</reference>
<dbReference type="SMART" id="SM00504">
    <property type="entry name" value="Ubox"/>
    <property type="match status" value="1"/>
</dbReference>
<dbReference type="SUPFAM" id="SSF57850">
    <property type="entry name" value="RING/U-box"/>
    <property type="match status" value="1"/>
</dbReference>
<evidence type="ECO:0000256" key="1">
    <source>
        <dbReference type="ARBA" id="ARBA00000900"/>
    </source>
</evidence>
<feature type="domain" description="Protein kinase" evidence="9">
    <location>
        <begin position="471"/>
        <end position="740"/>
    </location>
</feature>
<dbReference type="PROSITE" id="PS00107">
    <property type="entry name" value="PROTEIN_KINASE_ATP"/>
    <property type="match status" value="1"/>
</dbReference>
<feature type="binding site" evidence="7">
    <location>
        <position position="499"/>
    </location>
    <ligand>
        <name>ATP</name>
        <dbReference type="ChEBI" id="CHEBI:30616"/>
    </ligand>
</feature>
<dbReference type="PANTHER" id="PTHR45647">
    <property type="entry name" value="OS02G0152300 PROTEIN"/>
    <property type="match status" value="1"/>
</dbReference>
<dbReference type="GO" id="GO:0004672">
    <property type="term" value="F:protein kinase activity"/>
    <property type="evidence" value="ECO:0007669"/>
    <property type="project" value="InterPro"/>
</dbReference>
<dbReference type="PROSITE" id="PS50011">
    <property type="entry name" value="PROTEIN_KINASE_DOM"/>
    <property type="match status" value="1"/>
</dbReference>
<dbReference type="InterPro" id="IPR001245">
    <property type="entry name" value="Ser-Thr/Tyr_kinase_cat_dom"/>
</dbReference>
<dbReference type="SUPFAM" id="SSF56112">
    <property type="entry name" value="Protein kinase-like (PK-like)"/>
    <property type="match status" value="1"/>
</dbReference>
<comment type="pathway">
    <text evidence="3">Protein modification; protein ubiquitination.</text>
</comment>
<feature type="coiled-coil region" evidence="8">
    <location>
        <begin position="353"/>
        <end position="422"/>
    </location>
</feature>
<dbReference type="InterPro" id="IPR011009">
    <property type="entry name" value="Kinase-like_dom_sf"/>
</dbReference>
<dbReference type="InterPro" id="IPR017441">
    <property type="entry name" value="Protein_kinase_ATP_BS"/>
</dbReference>
<keyword evidence="5" id="KW-0808">Transferase</keyword>
<dbReference type="Pfam" id="PF04564">
    <property type="entry name" value="U-box"/>
    <property type="match status" value="1"/>
</dbReference>
<dbReference type="AlphaFoldDB" id="A0AAW2SEQ3"/>
<dbReference type="PANTHER" id="PTHR45647:SF43">
    <property type="entry name" value="OS10G0100500 PROTEIN"/>
    <property type="match status" value="1"/>
</dbReference>
<comment type="caution">
    <text evidence="11">The sequence shown here is derived from an EMBL/GenBank/DDBJ whole genome shotgun (WGS) entry which is preliminary data.</text>
</comment>
<dbReference type="InterPro" id="IPR051348">
    <property type="entry name" value="U-box_ubiquitin_ligases"/>
</dbReference>
<dbReference type="Pfam" id="PF07714">
    <property type="entry name" value="PK_Tyr_Ser-Thr"/>
    <property type="match status" value="1"/>
</dbReference>
<evidence type="ECO:0000256" key="8">
    <source>
        <dbReference type="SAM" id="Coils"/>
    </source>
</evidence>
<evidence type="ECO:0000256" key="7">
    <source>
        <dbReference type="PROSITE-ProRule" id="PRU10141"/>
    </source>
</evidence>
<keyword evidence="8" id="KW-0175">Coiled coil</keyword>
<evidence type="ECO:0000259" key="9">
    <source>
        <dbReference type="PROSITE" id="PS50011"/>
    </source>
</evidence>
<keyword evidence="7" id="KW-0547">Nucleotide-binding</keyword>
<feature type="domain" description="U-box" evidence="10">
    <location>
        <begin position="744"/>
        <end position="818"/>
    </location>
</feature>
<dbReference type="GO" id="GO:0061630">
    <property type="term" value="F:ubiquitin protein ligase activity"/>
    <property type="evidence" value="ECO:0007669"/>
    <property type="project" value="UniProtKB-EC"/>
</dbReference>
<protein>
    <recommendedName>
        <fullName evidence="4">RING-type E3 ubiquitin transferase</fullName>
        <ecNumber evidence="4">2.3.2.27</ecNumber>
    </recommendedName>
</protein>
<evidence type="ECO:0000256" key="4">
    <source>
        <dbReference type="ARBA" id="ARBA00012483"/>
    </source>
</evidence>
<comment type="catalytic activity">
    <reaction evidence="1">
        <text>S-ubiquitinyl-[E2 ubiquitin-conjugating enzyme]-L-cysteine + [acceptor protein]-L-lysine = [E2 ubiquitin-conjugating enzyme]-L-cysteine + N(6)-ubiquitinyl-[acceptor protein]-L-lysine.</text>
        <dbReference type="EC" id="2.3.2.27"/>
    </reaction>
</comment>
<evidence type="ECO:0000256" key="6">
    <source>
        <dbReference type="ARBA" id="ARBA00022786"/>
    </source>
</evidence>
<dbReference type="Gene3D" id="3.30.40.10">
    <property type="entry name" value="Zinc/RING finger domain, C3HC4 (zinc finger)"/>
    <property type="match status" value="1"/>
</dbReference>
<dbReference type="InterPro" id="IPR013083">
    <property type="entry name" value="Znf_RING/FYVE/PHD"/>
</dbReference>
<keyword evidence="7" id="KW-0067">ATP-binding</keyword>